<sequence length="259" mass="27834">MSHLKALIFDVDGTLADTEQDGHRPAFNAAFRDMGLDWHWDVSLYGELLQVAGGKERIRYYLETFAPDRPPSPDLDRFIARLHARKTEHWVARLERGDIPLRPGVSRLMASARRAGVVLAIATTTSMTNVTALLRANLGAASLDWFPVMGAGDGVPVKKPAPDVYLYVLKHLGLPAHCCVAIEDSAQGLQAAQGAGITTLITPTDYTATDDFSGAAAVLEHLGEPGRPGRVIQGTGPENGIVDIGDLEALLRAAHPSRS</sequence>
<reference evidence="1 2" key="1">
    <citation type="submission" date="2016-10" db="EMBL/GenBank/DDBJ databases">
        <authorList>
            <person name="de Groot N.N."/>
        </authorList>
    </citation>
    <scope>NUCLEOTIDE SEQUENCE [LARGE SCALE GENOMIC DNA]</scope>
    <source>
        <strain evidence="1 2">B7-7</strain>
    </source>
</reference>
<dbReference type="Gene3D" id="1.10.150.240">
    <property type="entry name" value="Putative phosphatase, domain 2"/>
    <property type="match status" value="1"/>
</dbReference>
<dbReference type="PANTHER" id="PTHR42896">
    <property type="entry name" value="XYLULOSE-1,5-BISPHOSPHATE (XUBP) PHOSPHATASE"/>
    <property type="match status" value="1"/>
</dbReference>
<evidence type="ECO:0000313" key="1">
    <source>
        <dbReference type="EMBL" id="SEQ24005.1"/>
    </source>
</evidence>
<dbReference type="SFLD" id="SFLDG01129">
    <property type="entry name" value="C1.5:_HAD__Beta-PGM__Phosphata"/>
    <property type="match status" value="1"/>
</dbReference>
<dbReference type="SFLD" id="SFLDG01135">
    <property type="entry name" value="C1.5.6:_HAD__Beta-PGM__Phospha"/>
    <property type="match status" value="1"/>
</dbReference>
<dbReference type="PANTHER" id="PTHR42896:SF2">
    <property type="entry name" value="CBBY-LIKE PROTEIN"/>
    <property type="match status" value="1"/>
</dbReference>
<dbReference type="InterPro" id="IPR023214">
    <property type="entry name" value="HAD_sf"/>
</dbReference>
<dbReference type="SFLD" id="SFLDS00003">
    <property type="entry name" value="Haloacid_Dehalogenase"/>
    <property type="match status" value="1"/>
</dbReference>
<dbReference type="PRINTS" id="PR00413">
    <property type="entry name" value="HADHALOGNASE"/>
</dbReference>
<keyword evidence="2" id="KW-1185">Reference proteome</keyword>
<dbReference type="NCBIfam" id="TIGR01509">
    <property type="entry name" value="HAD-SF-IA-v3"/>
    <property type="match status" value="1"/>
</dbReference>
<dbReference type="SUPFAM" id="SSF56784">
    <property type="entry name" value="HAD-like"/>
    <property type="match status" value="1"/>
</dbReference>
<dbReference type="Gene3D" id="3.40.50.1000">
    <property type="entry name" value="HAD superfamily/HAD-like"/>
    <property type="match status" value="1"/>
</dbReference>
<dbReference type="GO" id="GO:0016787">
    <property type="term" value="F:hydrolase activity"/>
    <property type="evidence" value="ECO:0007669"/>
    <property type="project" value="InterPro"/>
</dbReference>
<dbReference type="STRING" id="867345.SAMN05421693_12142"/>
<dbReference type="AlphaFoldDB" id="A0A1H9EED7"/>
<dbReference type="OrthoDB" id="9782449at2"/>
<dbReference type="InterPro" id="IPR044999">
    <property type="entry name" value="CbbY-like"/>
</dbReference>
<dbReference type="Pfam" id="PF00702">
    <property type="entry name" value="Hydrolase"/>
    <property type="match status" value="1"/>
</dbReference>
<proteinExistence type="predicted"/>
<dbReference type="CDD" id="cd07528">
    <property type="entry name" value="HAD_CbbY-like"/>
    <property type="match status" value="1"/>
</dbReference>
<dbReference type="InterPro" id="IPR036412">
    <property type="entry name" value="HAD-like_sf"/>
</dbReference>
<dbReference type="RefSeq" id="WP_090207949.1">
    <property type="nucleotide sequence ID" value="NZ_FOFO01000021.1"/>
</dbReference>
<organism evidence="1 2">
    <name type="scientific">Ectothiorhodospira magna</name>
    <dbReference type="NCBI Taxonomy" id="867345"/>
    <lineage>
        <taxon>Bacteria</taxon>
        <taxon>Pseudomonadati</taxon>
        <taxon>Pseudomonadota</taxon>
        <taxon>Gammaproteobacteria</taxon>
        <taxon>Chromatiales</taxon>
        <taxon>Ectothiorhodospiraceae</taxon>
        <taxon>Ectothiorhodospira</taxon>
    </lineage>
</organism>
<accession>A0A1H9EED7</accession>
<dbReference type="InterPro" id="IPR023198">
    <property type="entry name" value="PGP-like_dom2"/>
</dbReference>
<dbReference type="SFLD" id="SFLDF00035">
    <property type="entry name" value="phosphoglycolate_phosphatase"/>
    <property type="match status" value="1"/>
</dbReference>
<dbReference type="InterPro" id="IPR006439">
    <property type="entry name" value="HAD-SF_hydro_IA"/>
</dbReference>
<name>A0A1H9EED7_9GAMM</name>
<dbReference type="EMBL" id="FOFO01000021">
    <property type="protein sequence ID" value="SEQ24005.1"/>
    <property type="molecule type" value="Genomic_DNA"/>
</dbReference>
<protein>
    <submittedName>
        <fullName evidence="1">Haloacid dehalogenase superfamily, subfamily IA, variant 3 with third motif having DD or ED</fullName>
    </submittedName>
</protein>
<dbReference type="Proteomes" id="UP000199496">
    <property type="component" value="Unassembled WGS sequence"/>
</dbReference>
<evidence type="ECO:0000313" key="2">
    <source>
        <dbReference type="Proteomes" id="UP000199496"/>
    </source>
</evidence>
<gene>
    <name evidence="1" type="ORF">SAMN05421693_12142</name>
</gene>